<dbReference type="AlphaFoldDB" id="A0AAE1MK34"/>
<protein>
    <submittedName>
        <fullName evidence="1">Uncharacterized protein</fullName>
    </submittedName>
</protein>
<reference evidence="1" key="1">
    <citation type="submission" date="2023-10" db="EMBL/GenBank/DDBJ databases">
        <title>Chromosome-level genome of the transformable northern wattle, Acacia crassicarpa.</title>
        <authorList>
            <person name="Massaro I."/>
            <person name="Sinha N.R."/>
            <person name="Poethig S."/>
            <person name="Leichty A.R."/>
        </authorList>
    </citation>
    <scope>NUCLEOTIDE SEQUENCE</scope>
    <source>
        <strain evidence="1">Acra3RX</strain>
        <tissue evidence="1">Leaf</tissue>
    </source>
</reference>
<organism evidence="1 2">
    <name type="scientific">Acacia crassicarpa</name>
    <name type="common">northern wattle</name>
    <dbReference type="NCBI Taxonomy" id="499986"/>
    <lineage>
        <taxon>Eukaryota</taxon>
        <taxon>Viridiplantae</taxon>
        <taxon>Streptophyta</taxon>
        <taxon>Embryophyta</taxon>
        <taxon>Tracheophyta</taxon>
        <taxon>Spermatophyta</taxon>
        <taxon>Magnoliopsida</taxon>
        <taxon>eudicotyledons</taxon>
        <taxon>Gunneridae</taxon>
        <taxon>Pentapetalae</taxon>
        <taxon>rosids</taxon>
        <taxon>fabids</taxon>
        <taxon>Fabales</taxon>
        <taxon>Fabaceae</taxon>
        <taxon>Caesalpinioideae</taxon>
        <taxon>mimosoid clade</taxon>
        <taxon>Acacieae</taxon>
        <taxon>Acacia</taxon>
    </lineage>
</organism>
<gene>
    <name evidence="1" type="ORF">QN277_019487</name>
</gene>
<dbReference type="EMBL" id="JAWXYG010000005">
    <property type="protein sequence ID" value="KAK4270712.1"/>
    <property type="molecule type" value="Genomic_DNA"/>
</dbReference>
<keyword evidence="2" id="KW-1185">Reference proteome</keyword>
<accession>A0AAE1MK34</accession>
<evidence type="ECO:0000313" key="2">
    <source>
        <dbReference type="Proteomes" id="UP001293593"/>
    </source>
</evidence>
<comment type="caution">
    <text evidence="1">The sequence shown here is derived from an EMBL/GenBank/DDBJ whole genome shotgun (WGS) entry which is preliminary data.</text>
</comment>
<evidence type="ECO:0000313" key="1">
    <source>
        <dbReference type="EMBL" id="KAK4270712.1"/>
    </source>
</evidence>
<name>A0AAE1MK34_9FABA</name>
<dbReference type="Proteomes" id="UP001293593">
    <property type="component" value="Unassembled WGS sequence"/>
</dbReference>
<sequence>MKTVTISKKRLLVGVVEASLHRLSRLAQALSAPLTEIARAHMCISSFPSLMLPCSDEVHWLPELITFFWVCSISISQFRLTTASWTEMLPRQLEE</sequence>
<proteinExistence type="predicted"/>